<evidence type="ECO:0000256" key="3">
    <source>
        <dbReference type="ARBA" id="ARBA00022475"/>
    </source>
</evidence>
<dbReference type="eggNOG" id="COG2208">
    <property type="taxonomic scope" value="Bacteria"/>
</dbReference>
<feature type="domain" description="PPM-type phosphatase" evidence="15">
    <location>
        <begin position="595"/>
        <end position="805"/>
    </location>
</feature>
<dbReference type="STRING" id="1196324.A374_16653"/>
<dbReference type="RefSeq" id="WP_007203403.1">
    <property type="nucleotide sequence ID" value="NZ_AKKV01000038.1"/>
</dbReference>
<evidence type="ECO:0000256" key="6">
    <source>
        <dbReference type="ARBA" id="ARBA00022912"/>
    </source>
</evidence>
<reference evidence="16 17" key="1">
    <citation type="journal article" date="2012" name="J. Bacteriol.">
        <title>Genome of Bacillus macauensis ZFHKF-1, a Long-Chain-Forming Bacterium.</title>
        <authorList>
            <person name="Cai L."/>
            <person name="Zhang T."/>
        </authorList>
    </citation>
    <scope>NUCLEOTIDE SEQUENCE [LARGE SCALE GENOMIC DNA]</scope>
    <source>
        <strain evidence="16 17">ZFHKF-1</strain>
    </source>
</reference>
<comment type="function">
    <text evidence="12">Normally needed for pro-sigma E processing during sporulation but can be bypassed in vegetative cells. Activates SpoIIAA by dephosphorylation.</text>
</comment>
<feature type="transmembrane region" description="Helical" evidence="14">
    <location>
        <begin position="282"/>
        <end position="300"/>
    </location>
</feature>
<feature type="transmembrane region" description="Helical" evidence="14">
    <location>
        <begin position="82"/>
        <end position="115"/>
    </location>
</feature>
<dbReference type="Gene3D" id="3.60.40.10">
    <property type="entry name" value="PPM-type phosphatase domain"/>
    <property type="match status" value="1"/>
</dbReference>
<gene>
    <name evidence="16" type="ORF">A374_16653</name>
</gene>
<protein>
    <recommendedName>
        <fullName evidence="13">Stage II sporulation protein E</fullName>
        <ecNumber evidence="2">3.1.3.16</ecNumber>
    </recommendedName>
</protein>
<dbReference type="AlphaFoldDB" id="I8AEY5"/>
<evidence type="ECO:0000256" key="13">
    <source>
        <dbReference type="ARBA" id="ARBA00074959"/>
    </source>
</evidence>
<accession>I8AEY5</accession>
<keyword evidence="8 14" id="KW-1133">Transmembrane helix</keyword>
<evidence type="ECO:0000256" key="8">
    <source>
        <dbReference type="ARBA" id="ARBA00022989"/>
    </source>
</evidence>
<evidence type="ECO:0000259" key="15">
    <source>
        <dbReference type="PROSITE" id="PS51746"/>
    </source>
</evidence>
<proteinExistence type="predicted"/>
<evidence type="ECO:0000256" key="11">
    <source>
        <dbReference type="ARBA" id="ARBA00048336"/>
    </source>
</evidence>
<dbReference type="FunFam" id="3.60.40.10:FF:000100">
    <property type="entry name" value="Stage II sporulation protein E"/>
    <property type="match status" value="1"/>
</dbReference>
<comment type="catalytic activity">
    <reaction evidence="10">
        <text>O-phospho-L-seryl-[protein] + H2O = L-seryl-[protein] + phosphate</text>
        <dbReference type="Rhea" id="RHEA:20629"/>
        <dbReference type="Rhea" id="RHEA-COMP:9863"/>
        <dbReference type="Rhea" id="RHEA-COMP:11604"/>
        <dbReference type="ChEBI" id="CHEBI:15377"/>
        <dbReference type="ChEBI" id="CHEBI:29999"/>
        <dbReference type="ChEBI" id="CHEBI:43474"/>
        <dbReference type="ChEBI" id="CHEBI:83421"/>
        <dbReference type="EC" id="3.1.3.16"/>
    </reaction>
</comment>
<sequence length="829" mass="91612">MFQKADENVIEPMRAMVWLEKTQNVSRGASKKLMHRVERVLLNWRLLLFAVGFLLGRAMILSEVTPFALPLIASVFILRKERIGIAFLALIAGALSHTPMNVFYIVLGVASYALFQKGVNLFAKKRIRWVPVAVFAASFTARLAVTVVTEGKPPVSAYLTGAVEAGLAFVLTLIFLQSIPLLNFKKAPQTLKNEEVICFMIMLASILTGTIGWELYGYSIEHIVSRYLVMLFAFAGGAAIGSTVGVVTGLILSLSNVGSLPQMSLLAFSGLLGGLLKEGRRIGVSIGLLLGTMLIGMYGGSGTITQTLIETTIAIALFFITPKSVVANIARYVPGSREHSNEQQQYVKKIRDVTASRVEQFSTMFQALSHSFDAYGVEEEERESRELDFFLSNVTEKTCQNCFKKEQCWAVHFTKTYELMTDIMTEQEQFQEIKNRKLKVEWEKHCVKPDKISEAIRKELSHYHASQKLKQQVQESRKLVANQLLGVSQVMGNFAKEIQKEHANHQVQEEQVKDAIARAGIEVGHIDIYNLDTSNVDIELSIPNCQGSGEAEKIIAPLLSDILGETIIVKKEECGFYQNGFCHVVFGSAREFVIDIGIASAAKGGAFVSGDSYSTIELGGGKYAIAISDGMGNGERASKESNETLELLQKILKSGIDEEVAIKSVNSVLSLRTTDEIFSTLDLAMVDLQDASLKFLKIGSSPSFVKRGDQVRAIEASNLPIGIIEEFDVDVVSDQLKAGDLLIMMSDGVYEGPKHVENINVWMKRKIKEMNTDDPQAVADLLMEEVIRTGSNCIEDDMTVVVASIRRNIPKWASIPHFPKITIKRQKAQ</sequence>
<feature type="transmembrane region" description="Helical" evidence="14">
    <location>
        <begin position="127"/>
        <end position="145"/>
    </location>
</feature>
<feature type="transmembrane region" description="Helical" evidence="14">
    <location>
        <begin position="165"/>
        <end position="184"/>
    </location>
</feature>
<name>I8AEY5_9BACL</name>
<feature type="transmembrane region" description="Helical" evidence="14">
    <location>
        <begin position="228"/>
        <end position="252"/>
    </location>
</feature>
<comment type="caution">
    <text evidence="16">The sequence shown here is derived from an EMBL/GenBank/DDBJ whole genome shotgun (WGS) entry which is preliminary data.</text>
</comment>
<feature type="transmembrane region" description="Helical" evidence="14">
    <location>
        <begin position="259"/>
        <end position="276"/>
    </location>
</feature>
<evidence type="ECO:0000256" key="2">
    <source>
        <dbReference type="ARBA" id="ARBA00013081"/>
    </source>
</evidence>
<dbReference type="EC" id="3.1.3.16" evidence="2"/>
<keyword evidence="5" id="KW-0378">Hydrolase</keyword>
<evidence type="ECO:0000256" key="9">
    <source>
        <dbReference type="ARBA" id="ARBA00023136"/>
    </source>
</evidence>
<keyword evidence="9 14" id="KW-0472">Membrane</keyword>
<dbReference type="EMBL" id="AKKV01000038">
    <property type="protein sequence ID" value="EIT84172.1"/>
    <property type="molecule type" value="Genomic_DNA"/>
</dbReference>
<dbReference type="GO" id="GO:0005886">
    <property type="term" value="C:plasma membrane"/>
    <property type="evidence" value="ECO:0007669"/>
    <property type="project" value="UniProtKB-SubCell"/>
</dbReference>
<evidence type="ECO:0000256" key="10">
    <source>
        <dbReference type="ARBA" id="ARBA00047761"/>
    </source>
</evidence>
<dbReference type="Pfam" id="PF07228">
    <property type="entry name" value="SpoIIE"/>
    <property type="match status" value="1"/>
</dbReference>
<dbReference type="InterPro" id="IPR052016">
    <property type="entry name" value="Bact_Sigma-Reg"/>
</dbReference>
<keyword evidence="3" id="KW-1003">Cell membrane</keyword>
<organism evidence="16 17">
    <name type="scientific">Fictibacillus macauensis ZFHKF-1</name>
    <dbReference type="NCBI Taxonomy" id="1196324"/>
    <lineage>
        <taxon>Bacteria</taxon>
        <taxon>Bacillati</taxon>
        <taxon>Bacillota</taxon>
        <taxon>Bacilli</taxon>
        <taxon>Bacillales</taxon>
        <taxon>Fictibacillaceae</taxon>
        <taxon>Fictibacillus</taxon>
    </lineage>
</organism>
<dbReference type="PANTHER" id="PTHR43156:SF2">
    <property type="entry name" value="STAGE II SPORULATION PROTEIN E"/>
    <property type="match status" value="1"/>
</dbReference>
<comment type="subcellular location">
    <subcellularLocation>
        <location evidence="1">Cell membrane</location>
        <topology evidence="1">Multi-pass membrane protein</topology>
    </subcellularLocation>
</comment>
<dbReference type="PATRIC" id="fig|1196324.3.peg.3405"/>
<evidence type="ECO:0000313" key="16">
    <source>
        <dbReference type="EMBL" id="EIT84172.1"/>
    </source>
</evidence>
<keyword evidence="4 14" id="KW-0812">Transmembrane</keyword>
<feature type="transmembrane region" description="Helical" evidence="14">
    <location>
        <begin position="40"/>
        <end position="62"/>
    </location>
</feature>
<dbReference type="InterPro" id="IPR001932">
    <property type="entry name" value="PPM-type_phosphatase-like_dom"/>
</dbReference>
<evidence type="ECO:0000256" key="12">
    <source>
        <dbReference type="ARBA" id="ARBA00058752"/>
    </source>
</evidence>
<feature type="transmembrane region" description="Helical" evidence="14">
    <location>
        <begin position="196"/>
        <end position="216"/>
    </location>
</feature>
<dbReference type="PANTHER" id="PTHR43156">
    <property type="entry name" value="STAGE II SPORULATION PROTEIN E-RELATED"/>
    <property type="match status" value="1"/>
</dbReference>
<dbReference type="SMART" id="SM00331">
    <property type="entry name" value="PP2C_SIG"/>
    <property type="match status" value="1"/>
</dbReference>
<dbReference type="GO" id="GO:0030435">
    <property type="term" value="P:sporulation resulting in formation of a cellular spore"/>
    <property type="evidence" value="ECO:0007669"/>
    <property type="project" value="UniProtKB-KW"/>
</dbReference>
<dbReference type="PROSITE" id="PS51746">
    <property type="entry name" value="PPM_2"/>
    <property type="match status" value="1"/>
</dbReference>
<evidence type="ECO:0000313" key="17">
    <source>
        <dbReference type="Proteomes" id="UP000004080"/>
    </source>
</evidence>
<evidence type="ECO:0000256" key="4">
    <source>
        <dbReference type="ARBA" id="ARBA00022692"/>
    </source>
</evidence>
<dbReference type="OrthoDB" id="9763774at2"/>
<evidence type="ECO:0000256" key="5">
    <source>
        <dbReference type="ARBA" id="ARBA00022801"/>
    </source>
</evidence>
<dbReference type="Proteomes" id="UP000004080">
    <property type="component" value="Unassembled WGS sequence"/>
</dbReference>
<dbReference type="NCBIfam" id="TIGR02865">
    <property type="entry name" value="spore_II_E"/>
    <property type="match status" value="1"/>
</dbReference>
<dbReference type="InterPro" id="IPR045768">
    <property type="entry name" value="SpoIIE_N"/>
</dbReference>
<dbReference type="InterPro" id="IPR036457">
    <property type="entry name" value="PPM-type-like_dom_sf"/>
</dbReference>
<keyword evidence="6" id="KW-0904">Protein phosphatase</keyword>
<evidence type="ECO:0000256" key="1">
    <source>
        <dbReference type="ARBA" id="ARBA00004651"/>
    </source>
</evidence>
<keyword evidence="17" id="KW-1185">Reference proteome</keyword>
<dbReference type="InterPro" id="IPR014221">
    <property type="entry name" value="SpoII_E"/>
</dbReference>
<evidence type="ECO:0000256" key="7">
    <source>
        <dbReference type="ARBA" id="ARBA00022969"/>
    </source>
</evidence>
<dbReference type="GO" id="GO:0004722">
    <property type="term" value="F:protein serine/threonine phosphatase activity"/>
    <property type="evidence" value="ECO:0007669"/>
    <property type="project" value="UniProtKB-EC"/>
</dbReference>
<keyword evidence="7" id="KW-0749">Sporulation</keyword>
<comment type="catalytic activity">
    <reaction evidence="11">
        <text>O-phospho-L-threonyl-[protein] + H2O = L-threonyl-[protein] + phosphate</text>
        <dbReference type="Rhea" id="RHEA:47004"/>
        <dbReference type="Rhea" id="RHEA-COMP:11060"/>
        <dbReference type="Rhea" id="RHEA-COMP:11605"/>
        <dbReference type="ChEBI" id="CHEBI:15377"/>
        <dbReference type="ChEBI" id="CHEBI:30013"/>
        <dbReference type="ChEBI" id="CHEBI:43474"/>
        <dbReference type="ChEBI" id="CHEBI:61977"/>
        <dbReference type="EC" id="3.1.3.16"/>
    </reaction>
</comment>
<dbReference type="SMART" id="SM00332">
    <property type="entry name" value="PP2Cc"/>
    <property type="match status" value="1"/>
</dbReference>
<dbReference type="Pfam" id="PF19732">
    <property type="entry name" value="SpoIIE_N"/>
    <property type="match status" value="1"/>
</dbReference>
<dbReference type="SUPFAM" id="SSF81606">
    <property type="entry name" value="PP2C-like"/>
    <property type="match status" value="1"/>
</dbReference>
<evidence type="ECO:0000256" key="14">
    <source>
        <dbReference type="SAM" id="Phobius"/>
    </source>
</evidence>